<evidence type="ECO:0000256" key="3">
    <source>
        <dbReference type="ARBA" id="ARBA00023295"/>
    </source>
</evidence>
<evidence type="ECO:0000256" key="6">
    <source>
        <dbReference type="ARBA" id="ARBA00066430"/>
    </source>
</evidence>
<organism evidence="10 11">
    <name type="scientific">Phlebotomus papatasi</name>
    <name type="common">Sandfly</name>
    <dbReference type="NCBI Taxonomy" id="29031"/>
    <lineage>
        <taxon>Eukaryota</taxon>
        <taxon>Metazoa</taxon>
        <taxon>Ecdysozoa</taxon>
        <taxon>Arthropoda</taxon>
        <taxon>Hexapoda</taxon>
        <taxon>Insecta</taxon>
        <taxon>Pterygota</taxon>
        <taxon>Neoptera</taxon>
        <taxon>Endopterygota</taxon>
        <taxon>Diptera</taxon>
        <taxon>Nematocera</taxon>
        <taxon>Psychodoidea</taxon>
        <taxon>Psychodidae</taxon>
        <taxon>Phlebotomus</taxon>
        <taxon>Phlebotomus</taxon>
    </lineage>
</organism>
<keyword evidence="3" id="KW-0326">Glycosidase</keyword>
<evidence type="ECO:0000313" key="11">
    <source>
        <dbReference type="Proteomes" id="UP000092462"/>
    </source>
</evidence>
<dbReference type="PANTHER" id="PTHR11051:SF8">
    <property type="entry name" value="PROTEIN-GLUCOSYLGALACTOSYLHYDROXYLYSINE GLUCOSIDASE"/>
    <property type="match status" value="1"/>
</dbReference>
<dbReference type="VEuPathDB" id="VectorBase:PPAI002269"/>
<dbReference type="PANTHER" id="PTHR11051">
    <property type="entry name" value="GLYCOSYL HYDROLASE-RELATED"/>
    <property type="match status" value="1"/>
</dbReference>
<dbReference type="EnsemblMetazoa" id="PPAI002269-RA">
    <property type="protein sequence ID" value="PPAI002269-PA"/>
    <property type="gene ID" value="PPAI002269"/>
</dbReference>
<dbReference type="SUPFAM" id="SSF48208">
    <property type="entry name" value="Six-hairpin glycosidases"/>
    <property type="match status" value="1"/>
</dbReference>
<dbReference type="Pfam" id="PF03632">
    <property type="entry name" value="Glyco_hydro_65m"/>
    <property type="match status" value="1"/>
</dbReference>
<name>A0A1B0D4D1_PHLPP</name>
<evidence type="ECO:0000256" key="2">
    <source>
        <dbReference type="ARBA" id="ARBA00022801"/>
    </source>
</evidence>
<dbReference type="AlphaFoldDB" id="A0A1B0D4D1"/>
<dbReference type="InterPro" id="IPR005195">
    <property type="entry name" value="Glyco_hydro_65_M"/>
</dbReference>
<dbReference type="GO" id="GO:0005975">
    <property type="term" value="P:carbohydrate metabolic process"/>
    <property type="evidence" value="ECO:0007669"/>
    <property type="project" value="InterPro"/>
</dbReference>
<dbReference type="Proteomes" id="UP000092462">
    <property type="component" value="Unassembled WGS sequence"/>
</dbReference>
<dbReference type="InterPro" id="IPR012341">
    <property type="entry name" value="6hp_glycosidase-like_sf"/>
</dbReference>
<feature type="domain" description="Glycoside hydrolase family 65 central catalytic" evidence="9">
    <location>
        <begin position="302"/>
        <end position="509"/>
    </location>
</feature>
<evidence type="ECO:0000259" key="9">
    <source>
        <dbReference type="Pfam" id="PF03632"/>
    </source>
</evidence>
<evidence type="ECO:0000256" key="1">
    <source>
        <dbReference type="ARBA" id="ARBA00006768"/>
    </source>
</evidence>
<dbReference type="GO" id="GO:0047402">
    <property type="term" value="F:protein-glucosylgalactosylhydroxylysine glucosidase activity"/>
    <property type="evidence" value="ECO:0007669"/>
    <property type="project" value="UniProtKB-EC"/>
</dbReference>
<dbReference type="VEuPathDB" id="VectorBase:PPAPM1_004922"/>
<dbReference type="EMBL" id="AJVK01011368">
    <property type="status" value="NOT_ANNOTATED_CDS"/>
    <property type="molecule type" value="Genomic_DNA"/>
</dbReference>
<evidence type="ECO:0000256" key="7">
    <source>
        <dbReference type="ARBA" id="ARBA00071505"/>
    </source>
</evidence>
<keyword evidence="11" id="KW-1185">Reference proteome</keyword>
<evidence type="ECO:0000256" key="8">
    <source>
        <dbReference type="ARBA" id="ARBA00079982"/>
    </source>
</evidence>
<comment type="catalytic activity">
    <reaction evidence="4">
        <text>(5R)-5-O-[alpha-D-glucosyl-(1-&gt;2)-beta-D-galactosyl]-5-hydroxy-L-lysyl-[collagen] + H2O = (5R)-5-O-(beta-D-galactosyl)-5-hydroxy-L-lysyl-[collagen] + D-glucose</text>
        <dbReference type="Rhea" id="RHEA:11068"/>
        <dbReference type="Rhea" id="RHEA-COMP:12753"/>
        <dbReference type="Rhea" id="RHEA-COMP:12754"/>
        <dbReference type="ChEBI" id="CHEBI:4167"/>
        <dbReference type="ChEBI" id="CHEBI:15377"/>
        <dbReference type="ChEBI" id="CHEBI:133443"/>
        <dbReference type="ChEBI" id="CHEBI:133452"/>
        <dbReference type="EC" id="3.2.1.107"/>
    </reaction>
</comment>
<evidence type="ECO:0000313" key="10">
    <source>
        <dbReference type="EnsemblMetazoa" id="PPAI002269-PA"/>
    </source>
</evidence>
<comment type="similarity">
    <text evidence="1">Belongs to the glycosyl hydrolase 65 family.</text>
</comment>
<dbReference type="InterPro" id="IPR008928">
    <property type="entry name" value="6-hairpin_glycosidase_sf"/>
</dbReference>
<dbReference type="Gene3D" id="1.50.10.10">
    <property type="match status" value="1"/>
</dbReference>
<sequence>MNFMPVLGNGHLGFQVMGDSVYLNGLYNGIKGLSHRARIPSYANIQVTNYVELNGTVKYSMDTKSGIFKTSFFPKSAAYKLDHLIYAHRFYNRAIVNQLFISRLNCTTDEDISTNLDKIIIKIGQYPGNATDDIEFTIKGSEEEQPCETDKLIKNTTKELTIKRICGNTKTVEDPIYQEDPSNCCVLWNHVPEEITLGLTEKTSMSFTFVMTVDEHFSVAEQEMMDVLAQTDLDLLDTHIKEWKHFWDDFDIELEGSNDSMRLSRTIHASVFYMVSSLPSFNTNQQRQTFQGLSPTGLGKGGSNLNDYQGHVFWDAEIWMHLPILLISPFWSAEMIHYRALKAFPAASDYAKETGYSGIRFPWESAFTGREVTQPCCPLVAANQQHVTADISHALRLHLGATRDIHWLKREGCKLAIPIAQFWASRAKFNSTTNKYDIRNVMGPDEDHENVDNNFYTNIAAKQSLQFGDFTACVCSDDSDHGNWTYIADNIALPYDNILNYHPQFEGYQPGTQIKQADVILVGYPLQYTMSKSVKYVLMHTFK</sequence>
<reference evidence="10" key="1">
    <citation type="submission" date="2022-08" db="UniProtKB">
        <authorList>
            <consortium name="EnsemblMetazoa"/>
        </authorList>
    </citation>
    <scope>IDENTIFICATION</scope>
    <source>
        <strain evidence="10">Israel</strain>
    </source>
</reference>
<keyword evidence="2" id="KW-0378">Hydrolase</keyword>
<protein>
    <recommendedName>
        <fullName evidence="7">Protein-glucosylgalactosylhydroxylysine glucosidase</fullName>
        <ecNumber evidence="6">3.2.1.107</ecNumber>
    </recommendedName>
    <alternativeName>
        <fullName evidence="8">Acid trehalase-like protein 1</fullName>
    </alternativeName>
</protein>
<proteinExistence type="inferred from homology"/>
<evidence type="ECO:0000256" key="5">
    <source>
        <dbReference type="ARBA" id="ARBA00053339"/>
    </source>
</evidence>
<evidence type="ECO:0000256" key="4">
    <source>
        <dbReference type="ARBA" id="ARBA00051415"/>
    </source>
</evidence>
<dbReference type="FunFam" id="1.50.10.10:FF:000023">
    <property type="entry name" value="Protein-glucosylgalactosylhydroxylysine glucosidase"/>
    <property type="match status" value="1"/>
</dbReference>
<comment type="function">
    <text evidence="5">Catalyzes the hydrolysis of glucose from the disaccharide unit linked to hydroxylysine residues of collagen and collagen-like proteins.</text>
</comment>
<accession>A0A1B0D4D1</accession>
<dbReference type="EC" id="3.2.1.107" evidence="6"/>